<keyword evidence="3 12" id="KW-0808">Transferase</keyword>
<keyword evidence="5 13" id="KW-0418">Kinase</keyword>
<dbReference type="CDD" id="cd14014">
    <property type="entry name" value="STKc_PknB_like"/>
    <property type="match status" value="1"/>
</dbReference>
<dbReference type="SUPFAM" id="SSF56112">
    <property type="entry name" value="Protein kinase-like (PK-like)"/>
    <property type="match status" value="1"/>
</dbReference>
<feature type="compositionally biased region" description="Basic and acidic residues" evidence="9">
    <location>
        <begin position="430"/>
        <end position="439"/>
    </location>
</feature>
<evidence type="ECO:0000256" key="4">
    <source>
        <dbReference type="ARBA" id="ARBA00022741"/>
    </source>
</evidence>
<dbReference type="Gene3D" id="3.30.200.20">
    <property type="entry name" value="Phosphorylase Kinase, domain 1"/>
    <property type="match status" value="1"/>
</dbReference>
<name>A0A0X8VB97_ANAPI</name>
<feature type="region of interest" description="Disordered" evidence="9">
    <location>
        <begin position="325"/>
        <end position="357"/>
    </location>
</feature>
<dbReference type="EMBL" id="FQUA01000014">
    <property type="protein sequence ID" value="SHF04536.1"/>
    <property type="molecule type" value="Genomic_DNA"/>
</dbReference>
<dbReference type="InterPro" id="IPR000719">
    <property type="entry name" value="Prot_kinase_dom"/>
</dbReference>
<reference evidence="15" key="3">
    <citation type="submission" date="2016-11" db="EMBL/GenBank/DDBJ databases">
        <authorList>
            <person name="Jaros S."/>
            <person name="Januszkiewicz K."/>
            <person name="Wedrychowicz H."/>
        </authorList>
    </citation>
    <scope>NUCLEOTIDE SEQUENCE [LARGE SCALE GENOMIC DNA]</scope>
    <source>
        <strain evidence="15">DSM 1682</strain>
    </source>
</reference>
<evidence type="ECO:0000259" key="11">
    <source>
        <dbReference type="PROSITE" id="PS51178"/>
    </source>
</evidence>
<dbReference type="PROSITE" id="PS50011">
    <property type="entry name" value="PROTEIN_KINASE_DOM"/>
    <property type="match status" value="1"/>
</dbReference>
<evidence type="ECO:0000256" key="9">
    <source>
        <dbReference type="SAM" id="MobiDB-lite"/>
    </source>
</evidence>
<evidence type="ECO:0000313" key="13">
    <source>
        <dbReference type="EMBL" id="SHF04536.1"/>
    </source>
</evidence>
<evidence type="ECO:0000256" key="6">
    <source>
        <dbReference type="ARBA" id="ARBA00022840"/>
    </source>
</evidence>
<feature type="compositionally biased region" description="Basic residues" evidence="9">
    <location>
        <begin position="418"/>
        <end position="429"/>
    </location>
</feature>
<evidence type="ECO:0000259" key="10">
    <source>
        <dbReference type="PROSITE" id="PS50011"/>
    </source>
</evidence>
<dbReference type="OrthoDB" id="9788659at2"/>
<dbReference type="PANTHER" id="PTHR43289">
    <property type="entry name" value="MITOGEN-ACTIVATED PROTEIN KINASE KINASE KINASE 20-RELATED"/>
    <property type="match status" value="1"/>
</dbReference>
<dbReference type="InterPro" id="IPR005543">
    <property type="entry name" value="PASTA_dom"/>
</dbReference>
<feature type="region of interest" description="Disordered" evidence="9">
    <location>
        <begin position="412"/>
        <end position="439"/>
    </location>
</feature>
<dbReference type="SMART" id="SM00740">
    <property type="entry name" value="PASTA"/>
    <property type="match status" value="3"/>
</dbReference>
<comment type="catalytic activity">
    <reaction evidence="7">
        <text>L-threonyl-[protein] + ATP = O-phospho-L-threonyl-[protein] + ADP + H(+)</text>
        <dbReference type="Rhea" id="RHEA:46608"/>
        <dbReference type="Rhea" id="RHEA-COMP:11060"/>
        <dbReference type="Rhea" id="RHEA-COMP:11605"/>
        <dbReference type="ChEBI" id="CHEBI:15378"/>
        <dbReference type="ChEBI" id="CHEBI:30013"/>
        <dbReference type="ChEBI" id="CHEBI:30616"/>
        <dbReference type="ChEBI" id="CHEBI:61977"/>
        <dbReference type="ChEBI" id="CHEBI:456216"/>
        <dbReference type="EC" id="2.7.11.1"/>
    </reaction>
</comment>
<evidence type="ECO:0000256" key="7">
    <source>
        <dbReference type="ARBA" id="ARBA00047899"/>
    </source>
</evidence>
<reference evidence="12 14" key="1">
    <citation type="journal article" date="2016" name="Genome Announc.">
        <title>Complete Genome Sequence of the Amino Acid-Fermenting Clostridium propionicum X2 (DSM 1682).</title>
        <authorList>
            <person name="Poehlein A."/>
            <person name="Schlien K."/>
            <person name="Chowdhury N.P."/>
            <person name="Gottschalk G."/>
            <person name="Buckel W."/>
            <person name="Daniel R."/>
        </authorList>
    </citation>
    <scope>NUCLEOTIDE SEQUENCE [LARGE SCALE GENOMIC DNA]</scope>
    <source>
        <strain evidence="12 14">X2</strain>
    </source>
</reference>
<evidence type="ECO:0000256" key="1">
    <source>
        <dbReference type="ARBA" id="ARBA00012513"/>
    </source>
</evidence>
<keyword evidence="2 13" id="KW-0723">Serine/threonine-protein kinase</keyword>
<evidence type="ECO:0000313" key="14">
    <source>
        <dbReference type="Proteomes" id="UP000068026"/>
    </source>
</evidence>
<dbReference type="FunFam" id="1.10.510.10:FF:000021">
    <property type="entry name" value="Serine/threonine protein kinase"/>
    <property type="match status" value="1"/>
</dbReference>
<evidence type="ECO:0000256" key="2">
    <source>
        <dbReference type="ARBA" id="ARBA00022527"/>
    </source>
</evidence>
<dbReference type="Proteomes" id="UP000184204">
    <property type="component" value="Unassembled WGS sequence"/>
</dbReference>
<dbReference type="RefSeq" id="WP_066051728.1">
    <property type="nucleotide sequence ID" value="NZ_CP014223.1"/>
</dbReference>
<evidence type="ECO:0000313" key="15">
    <source>
        <dbReference type="Proteomes" id="UP000184204"/>
    </source>
</evidence>
<evidence type="ECO:0000256" key="3">
    <source>
        <dbReference type="ARBA" id="ARBA00022679"/>
    </source>
</evidence>
<feature type="compositionally biased region" description="Polar residues" evidence="9">
    <location>
        <begin position="720"/>
        <end position="732"/>
    </location>
</feature>
<feature type="domain" description="Protein kinase" evidence="10">
    <location>
        <begin position="13"/>
        <end position="270"/>
    </location>
</feature>
<dbReference type="SMART" id="SM00220">
    <property type="entry name" value="S_TKc"/>
    <property type="match status" value="1"/>
</dbReference>
<evidence type="ECO:0000256" key="8">
    <source>
        <dbReference type="ARBA" id="ARBA00048679"/>
    </source>
</evidence>
<dbReference type="CDD" id="cd06577">
    <property type="entry name" value="PASTA_pknB"/>
    <property type="match status" value="3"/>
</dbReference>
<dbReference type="InterPro" id="IPR008271">
    <property type="entry name" value="Ser/Thr_kinase_AS"/>
</dbReference>
<dbReference type="SUPFAM" id="SSF54184">
    <property type="entry name" value="Penicillin-binding protein 2x (pbp-2x), c-terminal domain"/>
    <property type="match status" value="1"/>
</dbReference>
<dbReference type="KEGG" id="cpro:CPRO_22820"/>
<reference evidence="13" key="4">
    <citation type="submission" date="2016-11" db="EMBL/GenBank/DDBJ databases">
        <authorList>
            <person name="Varghese N."/>
            <person name="Submissions S."/>
        </authorList>
    </citation>
    <scope>NUCLEOTIDE SEQUENCE</scope>
    <source>
        <strain evidence="13">DSM 1682</strain>
    </source>
</reference>
<dbReference type="EC" id="2.7.11.1" evidence="1"/>
<dbReference type="GO" id="GO:0005524">
    <property type="term" value="F:ATP binding"/>
    <property type="evidence" value="ECO:0007669"/>
    <property type="project" value="UniProtKB-KW"/>
</dbReference>
<feature type="compositionally biased region" description="Polar residues" evidence="9">
    <location>
        <begin position="335"/>
        <end position="344"/>
    </location>
</feature>
<dbReference type="Gene3D" id="3.30.10.20">
    <property type="match status" value="3"/>
</dbReference>
<dbReference type="Proteomes" id="UP000068026">
    <property type="component" value="Chromosome"/>
</dbReference>
<dbReference type="FunFam" id="3.30.200.20:FF:000035">
    <property type="entry name" value="Serine/threonine protein kinase Stk1"/>
    <property type="match status" value="1"/>
</dbReference>
<feature type="compositionally biased region" description="Basic and acidic residues" evidence="9">
    <location>
        <begin position="325"/>
        <end position="334"/>
    </location>
</feature>
<reference evidence="14" key="2">
    <citation type="submission" date="2016-01" db="EMBL/GenBank/DDBJ databases">
        <authorList>
            <person name="Poehlein A."/>
            <person name="Schlien K."/>
            <person name="Gottschalk G."/>
            <person name="Buckel W."/>
            <person name="Daniel R."/>
        </authorList>
    </citation>
    <scope>NUCLEOTIDE SEQUENCE [LARGE SCALE GENOMIC DNA]</scope>
    <source>
        <strain evidence="14">X2</strain>
    </source>
</reference>
<dbReference type="PROSITE" id="PS51178">
    <property type="entry name" value="PASTA"/>
    <property type="match status" value="3"/>
</dbReference>
<keyword evidence="14" id="KW-1185">Reference proteome</keyword>
<evidence type="ECO:0000313" key="12">
    <source>
        <dbReference type="EMBL" id="AMJ41849.1"/>
    </source>
</evidence>
<proteinExistence type="predicted"/>
<dbReference type="EMBL" id="CP014223">
    <property type="protein sequence ID" value="AMJ41849.1"/>
    <property type="molecule type" value="Genomic_DNA"/>
</dbReference>
<dbReference type="PANTHER" id="PTHR43289:SF34">
    <property type="entry name" value="SERINE_THREONINE-PROTEIN KINASE YBDM-RELATED"/>
    <property type="match status" value="1"/>
</dbReference>
<keyword evidence="6" id="KW-0067">ATP-binding</keyword>
<evidence type="ECO:0000256" key="5">
    <source>
        <dbReference type="ARBA" id="ARBA00022777"/>
    </source>
</evidence>
<keyword evidence="4" id="KW-0547">Nucleotide-binding</keyword>
<sequence length="797" mass="86314">MLLNPGTILGDRYEIIEKIGSGGMAMVYRGKDKKLDRYVTVKVLREEFIGDDEFIERFRSEACSAARLSHPNIVRVYDVGEDGETNYIVMEYIHGDTLKQAIRQKAPFDSRSTLNVSIQIASALAQAHKAHIIHRDIKPQNILVGTDGVIKVTDFGIARAATVSTMTTTANAAGSVHYFSPEQARGGYVDEKSDIYSLGITMFEMITGVLPFHGHNSVSIALKHISEELPDIRQYNPNCTPAIEGIIKKATMKKADERYATVELMLADLLKARTDTAGGFLHTEAPVKKEVEAAVTAATLAGTAGGSTHGVRRSRRAEVAAELREQQTLEEKTQDIASSEAVSTSEEKEDLEATKSADPKEVEFIRLNRNTFSEKIEEVEAQAEREPMVSFEKYGKKLRLSKEDDYENEYVEAEPVKTSKRPNKMRRNPRKEGDYGNEHDRKAEKKVIIAAIVTALVIIGVISVLGMKLLSGGLIASEKNIEVPAFVGVPLSDAQAAAKQMGLELVEEGQDYSSYYDEGYIIYQSVQEGTMASSGTKIGIKTSLGLTSQDMPSLVGEEEKTATSKIVSLVGTTPRIEYVFDKDKEVGIVLDQNPNVGTSINAKTTIILKVSKGDENQSVSVPSVMGLSEEQAKKDLTAVGLTVGSVSYAESQTVDKGKVMTQTLSAGQEVPSGSIVNLVISSGKAVENEPSQNGNNGNINNGNTNNGNPNHGGNNNGSGEATTGTKSFTISAPSGADGDLYVRVVKNDADGLFPAVDETRNSTQFPYTVSLTGRGSGTVSCYIDDELQWTQNVNFSE</sequence>
<comment type="catalytic activity">
    <reaction evidence="8">
        <text>L-seryl-[protein] + ATP = O-phospho-L-seryl-[protein] + ADP + H(+)</text>
        <dbReference type="Rhea" id="RHEA:17989"/>
        <dbReference type="Rhea" id="RHEA-COMP:9863"/>
        <dbReference type="Rhea" id="RHEA-COMP:11604"/>
        <dbReference type="ChEBI" id="CHEBI:15378"/>
        <dbReference type="ChEBI" id="CHEBI:29999"/>
        <dbReference type="ChEBI" id="CHEBI:30616"/>
        <dbReference type="ChEBI" id="CHEBI:83421"/>
        <dbReference type="ChEBI" id="CHEBI:456216"/>
        <dbReference type="EC" id="2.7.11.1"/>
    </reaction>
</comment>
<dbReference type="InterPro" id="IPR011009">
    <property type="entry name" value="Kinase-like_dom_sf"/>
</dbReference>
<feature type="compositionally biased region" description="Low complexity" evidence="9">
    <location>
        <begin position="693"/>
        <end position="719"/>
    </location>
</feature>
<dbReference type="PROSITE" id="PS00108">
    <property type="entry name" value="PROTEIN_KINASE_ST"/>
    <property type="match status" value="1"/>
</dbReference>
<dbReference type="Gene3D" id="1.10.510.10">
    <property type="entry name" value="Transferase(Phosphotransferase) domain 1"/>
    <property type="match status" value="1"/>
</dbReference>
<dbReference type="AlphaFoldDB" id="A0A0X8VB97"/>
<dbReference type="GO" id="GO:0004674">
    <property type="term" value="F:protein serine/threonine kinase activity"/>
    <property type="evidence" value="ECO:0007669"/>
    <property type="project" value="UniProtKB-KW"/>
</dbReference>
<organism evidence="13 15">
    <name type="scientific">Anaerotignum propionicum DSM 1682</name>
    <dbReference type="NCBI Taxonomy" id="991789"/>
    <lineage>
        <taxon>Bacteria</taxon>
        <taxon>Bacillati</taxon>
        <taxon>Bacillota</taxon>
        <taxon>Clostridia</taxon>
        <taxon>Lachnospirales</taxon>
        <taxon>Anaerotignaceae</taxon>
        <taxon>Anaerotignum</taxon>
    </lineage>
</organism>
<accession>A0A0X8VB97</accession>
<feature type="domain" description="PASTA" evidence="11">
    <location>
        <begin position="615"/>
        <end position="682"/>
    </location>
</feature>
<feature type="domain" description="PASTA" evidence="11">
    <location>
        <begin position="477"/>
        <end position="544"/>
    </location>
</feature>
<feature type="domain" description="PASTA" evidence="11">
    <location>
        <begin position="545"/>
        <end position="612"/>
    </location>
</feature>
<dbReference type="Pfam" id="PF00069">
    <property type="entry name" value="Pkinase"/>
    <property type="match status" value="1"/>
</dbReference>
<feature type="region of interest" description="Disordered" evidence="9">
    <location>
        <begin position="686"/>
        <end position="732"/>
    </location>
</feature>
<protein>
    <recommendedName>
        <fullName evidence="1">non-specific serine/threonine protein kinase</fullName>
        <ecNumber evidence="1">2.7.11.1</ecNumber>
    </recommendedName>
</protein>
<gene>
    <name evidence="12" type="primary">prkC</name>
    <name evidence="12" type="ORF">CPRO_22820</name>
    <name evidence="13" type="ORF">SAMN02745151_02613</name>
</gene>
<dbReference type="Pfam" id="PF03793">
    <property type="entry name" value="PASTA"/>
    <property type="match status" value="3"/>
</dbReference>